<keyword evidence="3" id="KW-0341">Growth regulation</keyword>
<name>A0A8D8Q7W6_9HEMI</name>
<comment type="subunit">
    <text evidence="14">Component of an histone acetyltransferase complex. Interacts with H3K4me3 and to a lesser extent with H3K4me2.</text>
</comment>
<dbReference type="PROSITE" id="PS50016">
    <property type="entry name" value="ZF_PHD_2"/>
    <property type="match status" value="1"/>
</dbReference>
<feature type="site" description="Histone H3K4me3 binding" evidence="11">
    <location>
        <position position="406"/>
    </location>
</feature>
<evidence type="ECO:0000256" key="6">
    <source>
        <dbReference type="ARBA" id="ARBA00022833"/>
    </source>
</evidence>
<keyword evidence="6 12" id="KW-0862">Zinc</keyword>
<feature type="binding site" evidence="12">
    <location>
        <position position="386"/>
    </location>
    <ligand>
        <name>Zn(2+)</name>
        <dbReference type="ChEBI" id="CHEBI:29105"/>
        <label>1</label>
    </ligand>
</feature>
<evidence type="ECO:0000256" key="15">
    <source>
        <dbReference type="SAM" id="MobiDB-lite"/>
    </source>
</evidence>
<dbReference type="SMART" id="SM01408">
    <property type="entry name" value="ING"/>
    <property type="match status" value="1"/>
</dbReference>
<dbReference type="PANTHER" id="PTHR10333">
    <property type="entry name" value="INHIBITOR OF GROWTH PROTEIN"/>
    <property type="match status" value="1"/>
</dbReference>
<feature type="binding site" evidence="12">
    <location>
        <position position="411"/>
    </location>
    <ligand>
        <name>Zn(2+)</name>
        <dbReference type="ChEBI" id="CHEBI:29105"/>
        <label>1</label>
    </ligand>
</feature>
<evidence type="ECO:0000256" key="3">
    <source>
        <dbReference type="ARBA" id="ARBA00022604"/>
    </source>
</evidence>
<evidence type="ECO:0000256" key="9">
    <source>
        <dbReference type="ARBA" id="ARBA00023163"/>
    </source>
</evidence>
<feature type="region of interest" description="Disordered" evidence="15">
    <location>
        <begin position="157"/>
        <end position="207"/>
    </location>
</feature>
<dbReference type="InterPro" id="IPR001965">
    <property type="entry name" value="Znf_PHD"/>
</dbReference>
<keyword evidence="7 14" id="KW-0156">Chromatin regulator</keyword>
<organism evidence="17">
    <name type="scientific">Cacopsylla melanoneura</name>
    <dbReference type="NCBI Taxonomy" id="428564"/>
    <lineage>
        <taxon>Eukaryota</taxon>
        <taxon>Metazoa</taxon>
        <taxon>Ecdysozoa</taxon>
        <taxon>Arthropoda</taxon>
        <taxon>Hexapoda</taxon>
        <taxon>Insecta</taxon>
        <taxon>Pterygota</taxon>
        <taxon>Neoptera</taxon>
        <taxon>Paraneoptera</taxon>
        <taxon>Hemiptera</taxon>
        <taxon>Sternorrhyncha</taxon>
        <taxon>Psylloidea</taxon>
        <taxon>Psyllidae</taxon>
        <taxon>Psyllinae</taxon>
        <taxon>Cacopsylla</taxon>
    </lineage>
</organism>
<feature type="compositionally biased region" description="Low complexity" evidence="15">
    <location>
        <begin position="175"/>
        <end position="188"/>
    </location>
</feature>
<feature type="binding site" evidence="12">
    <location>
        <position position="408"/>
    </location>
    <ligand>
        <name>Zn(2+)</name>
        <dbReference type="ChEBI" id="CHEBI:29105"/>
        <label>1</label>
    </ligand>
</feature>
<keyword evidence="5 13" id="KW-0863">Zinc-finger</keyword>
<evidence type="ECO:0000256" key="8">
    <source>
        <dbReference type="ARBA" id="ARBA00023015"/>
    </source>
</evidence>
<protein>
    <recommendedName>
        <fullName evidence="14">Inhibitor of growth protein</fullName>
    </recommendedName>
</protein>
<dbReference type="AlphaFoldDB" id="A0A8D8Q7W6"/>
<evidence type="ECO:0000313" key="17">
    <source>
        <dbReference type="EMBL" id="CAG6626770.1"/>
    </source>
</evidence>
<dbReference type="InterPro" id="IPR019786">
    <property type="entry name" value="Zinc_finger_PHD-type_CS"/>
</dbReference>
<proteinExistence type="inferred from homology"/>
<feature type="binding site" evidence="12">
    <location>
        <position position="384"/>
    </location>
    <ligand>
        <name>Zn(2+)</name>
        <dbReference type="ChEBI" id="CHEBI:29105"/>
        <label>1</label>
    </ligand>
</feature>
<dbReference type="Pfam" id="PF12998">
    <property type="entry name" value="ING"/>
    <property type="match status" value="1"/>
</dbReference>
<sequence length="449" mass="48736">MLYLEDYIELVEILPQELRDRFTEMRLLDLQSQNSLDQLQNKVNQFYQRAPSLSSDQREKEFNNILHEYNKPVVDSEEKINLATQIQEFLNKYTRKLEQDIQKFKLELEADNSGITEILEKRVTDSQQKENQRSNLLAARNKINSLKTLRTDQLVNSDKRLVNDRHSTSGGGSGVSSHHSSQSHLHQQQEYKYSVTQQSLHSGGTAATVGGTGHNSINYSLSNIGAGGMAITAAASQAIAATQQMKQGRRTASLKASYEAIHGAGSASDMSISKELAGAAQTAIAAIQDTHKKNKKKSSSGAAAAASNLSMGTINMNNTSSALVSLMMETSSSNSKLHTSGASTSSAAADDLAQQGLVSGGAGTAGAGEEDMDQGYGPDEPRYCRCNEVAFGVMVACDSKNCPYEWYHCECVGIAPDNPPKGKWYCPLCLEKMAANKSSHGGSSRKHRK</sequence>
<keyword evidence="9" id="KW-0804">Transcription</keyword>
<keyword evidence="8" id="KW-0805">Transcription regulation</keyword>
<accession>A0A8D8Q7W6</accession>
<evidence type="ECO:0000256" key="11">
    <source>
        <dbReference type="PIRSR" id="PIRSR628651-50"/>
    </source>
</evidence>
<evidence type="ECO:0000256" key="10">
    <source>
        <dbReference type="ARBA" id="ARBA00023242"/>
    </source>
</evidence>
<comment type="domain">
    <text evidence="14">The PHD-type zinc finger mediates the binding to H3K4me3.</text>
</comment>
<dbReference type="InterPro" id="IPR028651">
    <property type="entry name" value="ING_fam"/>
</dbReference>
<evidence type="ECO:0000256" key="1">
    <source>
        <dbReference type="ARBA" id="ARBA00004123"/>
    </source>
</evidence>
<dbReference type="SMART" id="SM00249">
    <property type="entry name" value="PHD"/>
    <property type="match status" value="1"/>
</dbReference>
<feature type="binding site" evidence="12">
    <location>
        <position position="402"/>
    </location>
    <ligand>
        <name>Zn(2+)</name>
        <dbReference type="ChEBI" id="CHEBI:29105"/>
        <label>2</label>
    </ligand>
</feature>
<feature type="binding site" evidence="12">
    <location>
        <position position="429"/>
    </location>
    <ligand>
        <name>Zn(2+)</name>
        <dbReference type="ChEBI" id="CHEBI:29105"/>
        <label>2</label>
    </ligand>
</feature>
<keyword evidence="4 12" id="KW-0479">Metal-binding</keyword>
<evidence type="ECO:0000256" key="12">
    <source>
        <dbReference type="PIRSR" id="PIRSR628651-51"/>
    </source>
</evidence>
<dbReference type="GO" id="GO:0005634">
    <property type="term" value="C:nucleus"/>
    <property type="evidence" value="ECO:0007669"/>
    <property type="project" value="UniProtKB-SubCell"/>
</dbReference>
<keyword evidence="10 14" id="KW-0539">Nucleus</keyword>
<evidence type="ECO:0000256" key="13">
    <source>
        <dbReference type="PROSITE-ProRule" id="PRU00146"/>
    </source>
</evidence>
<feature type="site" description="Histone H3K4me3 binding" evidence="11">
    <location>
        <position position="394"/>
    </location>
</feature>
<dbReference type="InterPro" id="IPR019787">
    <property type="entry name" value="Znf_PHD-finger"/>
</dbReference>
<dbReference type="SUPFAM" id="SSF57903">
    <property type="entry name" value="FYVE/PHD zinc finger"/>
    <property type="match status" value="1"/>
</dbReference>
<feature type="binding site" evidence="12">
    <location>
        <position position="426"/>
    </location>
    <ligand>
        <name>Zn(2+)</name>
        <dbReference type="ChEBI" id="CHEBI:29105"/>
        <label>2</label>
    </ligand>
</feature>
<evidence type="ECO:0000256" key="2">
    <source>
        <dbReference type="ARBA" id="ARBA00010210"/>
    </source>
</evidence>
<dbReference type="InterPro" id="IPR024610">
    <property type="entry name" value="ING_N_histone-binding"/>
</dbReference>
<dbReference type="CDD" id="cd16858">
    <property type="entry name" value="ING_ING3_Yng2p"/>
    <property type="match status" value="1"/>
</dbReference>
<dbReference type="Gene3D" id="3.30.40.10">
    <property type="entry name" value="Zinc/RING finger domain, C3HC4 (zinc finger)"/>
    <property type="match status" value="1"/>
</dbReference>
<feature type="compositionally biased region" description="Polar residues" evidence="15">
    <location>
        <begin position="190"/>
        <end position="202"/>
    </location>
</feature>
<dbReference type="GO" id="GO:0006325">
    <property type="term" value="P:chromatin organization"/>
    <property type="evidence" value="ECO:0007669"/>
    <property type="project" value="UniProtKB-KW"/>
</dbReference>
<dbReference type="Gene3D" id="6.10.140.1740">
    <property type="match status" value="1"/>
</dbReference>
<dbReference type="PROSITE" id="PS01359">
    <property type="entry name" value="ZF_PHD_1"/>
    <property type="match status" value="1"/>
</dbReference>
<comment type="function">
    <text evidence="14">Component of an histone acetyltransferase complex.</text>
</comment>
<feature type="site" description="Histone H3K4me3 binding" evidence="11">
    <location>
        <position position="398"/>
    </location>
</feature>
<evidence type="ECO:0000259" key="16">
    <source>
        <dbReference type="PROSITE" id="PS50016"/>
    </source>
</evidence>
<feature type="binding site" evidence="12">
    <location>
        <position position="397"/>
    </location>
    <ligand>
        <name>Zn(2+)</name>
        <dbReference type="ChEBI" id="CHEBI:29105"/>
        <label>2</label>
    </ligand>
</feature>
<feature type="compositionally biased region" description="Basic and acidic residues" evidence="15">
    <location>
        <begin position="157"/>
        <end position="167"/>
    </location>
</feature>
<dbReference type="GO" id="GO:0035267">
    <property type="term" value="C:NuA4 histone acetyltransferase complex"/>
    <property type="evidence" value="ECO:0007669"/>
    <property type="project" value="TreeGrafter"/>
</dbReference>
<evidence type="ECO:0000256" key="4">
    <source>
        <dbReference type="ARBA" id="ARBA00022723"/>
    </source>
</evidence>
<evidence type="ECO:0000256" key="14">
    <source>
        <dbReference type="RuleBase" id="RU361213"/>
    </source>
</evidence>
<feature type="site" description="Histone H3K4me3 binding" evidence="11">
    <location>
        <position position="383"/>
    </location>
</feature>
<dbReference type="InterPro" id="IPR011011">
    <property type="entry name" value="Znf_FYVE_PHD"/>
</dbReference>
<dbReference type="InterPro" id="IPR013083">
    <property type="entry name" value="Znf_RING/FYVE/PHD"/>
</dbReference>
<feature type="domain" description="PHD-type" evidence="16">
    <location>
        <begin position="381"/>
        <end position="432"/>
    </location>
</feature>
<evidence type="ECO:0000256" key="5">
    <source>
        <dbReference type="ARBA" id="ARBA00022771"/>
    </source>
</evidence>
<comment type="subcellular location">
    <subcellularLocation>
        <location evidence="1 14">Nucleus</location>
    </subcellularLocation>
</comment>
<dbReference type="PANTHER" id="PTHR10333:SF103">
    <property type="entry name" value="INHIBITOR OF GROWTH PROTEIN 3"/>
    <property type="match status" value="1"/>
</dbReference>
<reference evidence="17" key="1">
    <citation type="submission" date="2021-05" db="EMBL/GenBank/DDBJ databases">
        <authorList>
            <person name="Alioto T."/>
            <person name="Alioto T."/>
            <person name="Gomez Garrido J."/>
        </authorList>
    </citation>
    <scope>NUCLEOTIDE SEQUENCE</scope>
</reference>
<dbReference type="EMBL" id="HBUF01063492">
    <property type="protein sequence ID" value="CAG6626770.1"/>
    <property type="molecule type" value="Transcribed_RNA"/>
</dbReference>
<evidence type="ECO:0000256" key="7">
    <source>
        <dbReference type="ARBA" id="ARBA00022853"/>
    </source>
</evidence>
<dbReference type="CDD" id="cd15505">
    <property type="entry name" value="PHD_ING"/>
    <property type="match status" value="1"/>
</dbReference>
<dbReference type="GO" id="GO:0008270">
    <property type="term" value="F:zinc ion binding"/>
    <property type="evidence" value="ECO:0007669"/>
    <property type="project" value="UniProtKB-KW"/>
</dbReference>
<comment type="similarity">
    <text evidence="2 14">Belongs to the ING family.</text>
</comment>